<keyword evidence="3" id="KW-1185">Reference proteome</keyword>
<dbReference type="AlphaFoldDB" id="F4S884"/>
<gene>
    <name evidence="2" type="ORF">MELLADRAFT_68803</name>
</gene>
<feature type="compositionally biased region" description="Basic and acidic residues" evidence="1">
    <location>
        <begin position="131"/>
        <end position="140"/>
    </location>
</feature>
<evidence type="ECO:0008006" key="4">
    <source>
        <dbReference type="Google" id="ProtNLM"/>
    </source>
</evidence>
<evidence type="ECO:0000313" key="2">
    <source>
        <dbReference type="EMBL" id="EGF99159.1"/>
    </source>
</evidence>
<sequence>MPAKSYNTGEPIRLSEAQLDLLYAELPPIEEGLEFTPEQILDFDDRQQVINHTLDLLAGEQCFVLDVHSQELLSLDQHGAPRPITFVSNRNPRNQSSRGGTPAGASTVVASPGTGPSNPKVPLGSGMKGKRREDQMDVEHGNLPNPSTSANIPDPVPITLRPDQHESFLRYQEEIARRMQEEWNRESSGGTNEPFFEAPMGSNHQNGPASFARTPHPTPSTNVPSARTFNRLGLIPRERDVTKLAKAAHIRKIPRFNGSNPKDASIWCTNTAKAFQVLGTDDEPVDWAEFSSLMIRKFPTTLNKASVLDRFAKFAFRPNEKAVDAYGRFRLIQNDADTLKLKYEVEELWMTKLPHGLRKDVQIEVDRSAENGIVMNLEQIVLCSINRDNRRQQERDTLHSTSDSNRTNYEFDDEPQLPSTKRKSSGPMEARESKINEEKLIPHELLSDKCVDLSKKSDHSEDDQSPSTRLIGVSNRDHGDLTVPIPSASSPASEPRGEATGDINDSFSDVLATIENDSGLPRVDFILTQNKMTVRVLIDTGAKTASYVSKAYVGVEGW</sequence>
<feature type="compositionally biased region" description="Polar residues" evidence="1">
    <location>
        <begin position="399"/>
        <end position="408"/>
    </location>
</feature>
<accession>F4S884</accession>
<evidence type="ECO:0000256" key="1">
    <source>
        <dbReference type="SAM" id="MobiDB-lite"/>
    </source>
</evidence>
<name>F4S884_MELLP</name>
<evidence type="ECO:0000313" key="3">
    <source>
        <dbReference type="Proteomes" id="UP000001072"/>
    </source>
</evidence>
<dbReference type="InParanoid" id="F4S884"/>
<feature type="region of interest" description="Disordered" evidence="1">
    <location>
        <begin position="454"/>
        <end position="503"/>
    </location>
</feature>
<feature type="region of interest" description="Disordered" evidence="1">
    <location>
        <begin position="86"/>
        <end position="157"/>
    </location>
</feature>
<dbReference type="GeneID" id="18931111"/>
<feature type="compositionally biased region" description="Polar residues" evidence="1">
    <location>
        <begin position="86"/>
        <end position="99"/>
    </location>
</feature>
<feature type="compositionally biased region" description="Basic and acidic residues" evidence="1">
    <location>
        <begin position="429"/>
        <end position="439"/>
    </location>
</feature>
<proteinExistence type="predicted"/>
<dbReference type="RefSeq" id="XP_007417558.1">
    <property type="nucleotide sequence ID" value="XM_007417496.1"/>
</dbReference>
<dbReference type="VEuPathDB" id="FungiDB:MELLADRAFT_68803"/>
<organism evidence="3">
    <name type="scientific">Melampsora larici-populina (strain 98AG31 / pathotype 3-4-7)</name>
    <name type="common">Poplar leaf rust fungus</name>
    <dbReference type="NCBI Taxonomy" id="747676"/>
    <lineage>
        <taxon>Eukaryota</taxon>
        <taxon>Fungi</taxon>
        <taxon>Dikarya</taxon>
        <taxon>Basidiomycota</taxon>
        <taxon>Pucciniomycotina</taxon>
        <taxon>Pucciniomycetes</taxon>
        <taxon>Pucciniales</taxon>
        <taxon>Melampsoraceae</taxon>
        <taxon>Melampsora</taxon>
    </lineage>
</organism>
<dbReference type="EMBL" id="GL883163">
    <property type="protein sequence ID" value="EGF99159.1"/>
    <property type="molecule type" value="Genomic_DNA"/>
</dbReference>
<protein>
    <recommendedName>
        <fullName evidence="4">Retrotransposon gag domain-containing protein</fullName>
    </recommendedName>
</protein>
<reference evidence="3" key="1">
    <citation type="journal article" date="2011" name="Proc. Natl. Acad. Sci. U.S.A.">
        <title>Obligate biotrophy features unraveled by the genomic analysis of rust fungi.</title>
        <authorList>
            <person name="Duplessis S."/>
            <person name="Cuomo C.A."/>
            <person name="Lin Y.-C."/>
            <person name="Aerts A."/>
            <person name="Tisserant E."/>
            <person name="Veneault-Fourrey C."/>
            <person name="Joly D.L."/>
            <person name="Hacquard S."/>
            <person name="Amselem J."/>
            <person name="Cantarel B.L."/>
            <person name="Chiu R."/>
            <person name="Coutinho P.M."/>
            <person name="Feau N."/>
            <person name="Field M."/>
            <person name="Frey P."/>
            <person name="Gelhaye E."/>
            <person name="Goldberg J."/>
            <person name="Grabherr M.G."/>
            <person name="Kodira C.D."/>
            <person name="Kohler A."/>
            <person name="Kuees U."/>
            <person name="Lindquist E.A."/>
            <person name="Lucas S.M."/>
            <person name="Mago R."/>
            <person name="Mauceli E."/>
            <person name="Morin E."/>
            <person name="Murat C."/>
            <person name="Pangilinan J.L."/>
            <person name="Park R."/>
            <person name="Pearson M."/>
            <person name="Quesneville H."/>
            <person name="Rouhier N."/>
            <person name="Sakthikumar S."/>
            <person name="Salamov A.A."/>
            <person name="Schmutz J."/>
            <person name="Selles B."/>
            <person name="Shapiro H."/>
            <person name="Tanguay P."/>
            <person name="Tuskan G.A."/>
            <person name="Henrissat B."/>
            <person name="Van de Peer Y."/>
            <person name="Rouze P."/>
            <person name="Ellis J.G."/>
            <person name="Dodds P.N."/>
            <person name="Schein J.E."/>
            <person name="Zhong S."/>
            <person name="Hamelin R.C."/>
            <person name="Grigoriev I.V."/>
            <person name="Szabo L.J."/>
            <person name="Martin F."/>
        </authorList>
    </citation>
    <scope>NUCLEOTIDE SEQUENCE [LARGE SCALE GENOMIC DNA]</scope>
    <source>
        <strain evidence="3">98AG31 / pathotype 3-4-7</strain>
    </source>
</reference>
<feature type="region of interest" description="Disordered" evidence="1">
    <location>
        <begin position="390"/>
        <end position="439"/>
    </location>
</feature>
<dbReference type="KEGG" id="mlr:MELLADRAFT_68803"/>
<dbReference type="Proteomes" id="UP000001072">
    <property type="component" value="Unassembled WGS sequence"/>
</dbReference>
<feature type="region of interest" description="Disordered" evidence="1">
    <location>
        <begin position="202"/>
        <end position="226"/>
    </location>
</feature>
<dbReference type="HOGENOM" id="CLU_488401_0_0_1"/>
<feature type="compositionally biased region" description="Low complexity" evidence="1">
    <location>
        <begin position="484"/>
        <end position="494"/>
    </location>
</feature>